<evidence type="ECO:0008006" key="5">
    <source>
        <dbReference type="Google" id="ProtNLM"/>
    </source>
</evidence>
<dbReference type="KEGG" id="soa:G3M56_003420"/>
<evidence type="ECO:0000256" key="2">
    <source>
        <dbReference type="SAM" id="SignalP"/>
    </source>
</evidence>
<evidence type="ECO:0000256" key="1">
    <source>
        <dbReference type="SAM" id="MobiDB-lite"/>
    </source>
</evidence>
<evidence type="ECO:0000313" key="3">
    <source>
        <dbReference type="EMBL" id="QQL45653.1"/>
    </source>
</evidence>
<feature type="chain" id="PRO_5043310546" description="Zinc-regulated TonB-dependent outer membrane receptor" evidence="2">
    <location>
        <begin position="18"/>
        <end position="454"/>
    </location>
</feature>
<reference evidence="3 4" key="1">
    <citation type="submission" date="2020-12" db="EMBL/GenBank/DDBJ databases">
        <title>Sulforoseuscoccus oceanibium gen. nov., sp. nov., a representative of the phylum Verrucomicrobia with special cytoplasmic membrane, and proposal of Sulforoseuscoccusaceae fam. nov.</title>
        <authorList>
            <person name="Xi F."/>
        </authorList>
    </citation>
    <scope>NUCLEOTIDE SEQUENCE [LARGE SCALE GENOMIC DNA]</scope>
    <source>
        <strain evidence="3 4">T37</strain>
    </source>
</reference>
<accession>A0A6B3LBE2</accession>
<dbReference type="EMBL" id="CP066776">
    <property type="protein sequence ID" value="QQL45653.1"/>
    <property type="molecule type" value="Genomic_DNA"/>
</dbReference>
<proteinExistence type="predicted"/>
<name>A0A6B3LBE2_9BACT</name>
<sequence length="454" mass="51065">MRTLPALLLAAAPAAYAADHDCGPTCTHGHHHASDDSDASWFDRANDWSLWDGLISGSLHGYMSYGGSTGELGELQTGGHDPQREGWTLQAIEPSISIKPTEHISGFANGLFFSDAEGDVSWEWEEIFGSVHDLPGGFDLRGGQFLNRVGVFNPTHIHQWQFVDMPLLTTRFLGDDGLITRSGEINWRPQIGDPLTNQSILTVSYGEVRPHNHDHSHGDHNHHGHDHDHDEVEALFEEEGAHFNDRVFSTRAAHSHRFSDQHELTTGISYVYGDNEFGRHNHVGGLDFSYRWNADLTDPDAVSVLWKTEIFGRSVAARSGEIHGDEEHHDHHEDEEHHEDDHHEEDHLAHEDHDEDEHHDDGPRDATFDEIGISSSVVASWSRHWDTGIRFDYVSGIQDLGLNERIRVSPSVTFFPDNNRRTHIRAQYNFDHSPNHGSDHTVWIQAGIALGSPH</sequence>
<feature type="signal peptide" evidence="2">
    <location>
        <begin position="1"/>
        <end position="17"/>
    </location>
</feature>
<dbReference type="Proteomes" id="UP000475117">
    <property type="component" value="Chromosome"/>
</dbReference>
<keyword evidence="2" id="KW-0732">Signal</keyword>
<feature type="compositionally biased region" description="Basic and acidic residues" evidence="1">
    <location>
        <begin position="321"/>
        <end position="352"/>
    </location>
</feature>
<dbReference type="RefSeq" id="WP_164365648.1">
    <property type="nucleotide sequence ID" value="NZ_CP066776.1"/>
</dbReference>
<organism evidence="3 4">
    <name type="scientific">Sulfuriroseicoccus oceanibius</name>
    <dbReference type="NCBI Taxonomy" id="2707525"/>
    <lineage>
        <taxon>Bacteria</taxon>
        <taxon>Pseudomonadati</taxon>
        <taxon>Verrucomicrobiota</taxon>
        <taxon>Verrucomicrobiia</taxon>
        <taxon>Verrucomicrobiales</taxon>
        <taxon>Verrucomicrobiaceae</taxon>
        <taxon>Sulfuriroseicoccus</taxon>
    </lineage>
</organism>
<keyword evidence="4" id="KW-1185">Reference proteome</keyword>
<feature type="region of interest" description="Disordered" evidence="1">
    <location>
        <begin position="321"/>
        <end position="368"/>
    </location>
</feature>
<gene>
    <name evidence="3" type="ORF">G3M56_003420</name>
</gene>
<evidence type="ECO:0000313" key="4">
    <source>
        <dbReference type="Proteomes" id="UP000475117"/>
    </source>
</evidence>
<dbReference type="AlphaFoldDB" id="A0A6B3LBE2"/>
<protein>
    <recommendedName>
        <fullName evidence="5">Zinc-regulated TonB-dependent outer membrane receptor</fullName>
    </recommendedName>
</protein>